<evidence type="ECO:0000256" key="2">
    <source>
        <dbReference type="ARBA" id="ARBA00012417"/>
    </source>
</evidence>
<gene>
    <name evidence="10" type="ORF">MAR_035315</name>
</gene>
<dbReference type="PANTHER" id="PTHR33568:SF3">
    <property type="entry name" value="DNA-DIRECTED DNA POLYMERASE"/>
    <property type="match status" value="1"/>
</dbReference>
<keyword evidence="3" id="KW-0808">Transferase</keyword>
<dbReference type="EMBL" id="CP111018">
    <property type="protein sequence ID" value="WAR10239.1"/>
    <property type="molecule type" value="Genomic_DNA"/>
</dbReference>
<feature type="domain" description="DNA-directed DNA polymerase family B mitochondria/virus" evidence="9">
    <location>
        <begin position="176"/>
        <end position="259"/>
    </location>
</feature>
<keyword evidence="11" id="KW-1185">Reference proteome</keyword>
<keyword evidence="4" id="KW-0548">Nucleotidyltransferase</keyword>
<evidence type="ECO:0000313" key="10">
    <source>
        <dbReference type="EMBL" id="WAR10239.1"/>
    </source>
</evidence>
<keyword evidence="5" id="KW-0235">DNA replication</keyword>
<dbReference type="SUPFAM" id="SSF56672">
    <property type="entry name" value="DNA/RNA polymerases"/>
    <property type="match status" value="1"/>
</dbReference>
<name>A0ABY7EMM8_MYAAR</name>
<dbReference type="Proteomes" id="UP001164746">
    <property type="component" value="Chromosome 7"/>
</dbReference>
<evidence type="ECO:0000259" key="9">
    <source>
        <dbReference type="Pfam" id="PF03175"/>
    </source>
</evidence>
<dbReference type="InterPro" id="IPR043502">
    <property type="entry name" value="DNA/RNA_pol_sf"/>
</dbReference>
<reference evidence="10" key="1">
    <citation type="submission" date="2022-11" db="EMBL/GenBank/DDBJ databases">
        <title>Centuries of genome instability and evolution in soft-shell clam transmissible cancer (bioRxiv).</title>
        <authorList>
            <person name="Hart S.F.M."/>
            <person name="Yonemitsu M.A."/>
            <person name="Giersch R.M."/>
            <person name="Beal B.F."/>
            <person name="Arriagada G."/>
            <person name="Davis B.W."/>
            <person name="Ostrander E.A."/>
            <person name="Goff S.P."/>
            <person name="Metzger M.J."/>
        </authorList>
    </citation>
    <scope>NUCLEOTIDE SEQUENCE</scope>
    <source>
        <strain evidence="10">MELC-2E11</strain>
        <tissue evidence="10">Siphon/mantle</tissue>
    </source>
</reference>
<comment type="catalytic activity">
    <reaction evidence="8">
        <text>DNA(n) + a 2'-deoxyribonucleoside 5'-triphosphate = DNA(n+1) + diphosphate</text>
        <dbReference type="Rhea" id="RHEA:22508"/>
        <dbReference type="Rhea" id="RHEA-COMP:17339"/>
        <dbReference type="Rhea" id="RHEA-COMP:17340"/>
        <dbReference type="ChEBI" id="CHEBI:33019"/>
        <dbReference type="ChEBI" id="CHEBI:61560"/>
        <dbReference type="ChEBI" id="CHEBI:173112"/>
        <dbReference type="EC" id="2.7.7.7"/>
    </reaction>
</comment>
<evidence type="ECO:0000256" key="7">
    <source>
        <dbReference type="ARBA" id="ARBA00023125"/>
    </source>
</evidence>
<evidence type="ECO:0000313" key="11">
    <source>
        <dbReference type="Proteomes" id="UP001164746"/>
    </source>
</evidence>
<accession>A0ABY7EMM8</accession>
<evidence type="ECO:0000256" key="1">
    <source>
        <dbReference type="ARBA" id="ARBA00005755"/>
    </source>
</evidence>
<evidence type="ECO:0000256" key="5">
    <source>
        <dbReference type="ARBA" id="ARBA00022705"/>
    </source>
</evidence>
<dbReference type="PANTHER" id="PTHR33568">
    <property type="entry name" value="DNA POLYMERASE"/>
    <property type="match status" value="1"/>
</dbReference>
<evidence type="ECO:0000256" key="8">
    <source>
        <dbReference type="ARBA" id="ARBA00049244"/>
    </source>
</evidence>
<evidence type="ECO:0000256" key="4">
    <source>
        <dbReference type="ARBA" id="ARBA00022695"/>
    </source>
</evidence>
<protein>
    <recommendedName>
        <fullName evidence="2">DNA-directed DNA polymerase</fullName>
        <ecNumber evidence="2">2.7.7.7</ecNumber>
    </recommendedName>
</protein>
<keyword evidence="6" id="KW-0239">DNA-directed DNA polymerase</keyword>
<comment type="similarity">
    <text evidence="1">Belongs to the DNA polymerase type-B family.</text>
</comment>
<dbReference type="InterPro" id="IPR004868">
    <property type="entry name" value="DNA-dir_DNA_pol_B_mt/vir"/>
</dbReference>
<organism evidence="10 11">
    <name type="scientific">Mya arenaria</name>
    <name type="common">Soft-shell clam</name>
    <dbReference type="NCBI Taxonomy" id="6604"/>
    <lineage>
        <taxon>Eukaryota</taxon>
        <taxon>Metazoa</taxon>
        <taxon>Spiralia</taxon>
        <taxon>Lophotrochozoa</taxon>
        <taxon>Mollusca</taxon>
        <taxon>Bivalvia</taxon>
        <taxon>Autobranchia</taxon>
        <taxon>Heteroconchia</taxon>
        <taxon>Euheterodonta</taxon>
        <taxon>Imparidentia</taxon>
        <taxon>Neoheterodontei</taxon>
        <taxon>Myida</taxon>
        <taxon>Myoidea</taxon>
        <taxon>Myidae</taxon>
        <taxon>Mya</taxon>
    </lineage>
</organism>
<proteinExistence type="inferred from homology"/>
<dbReference type="EC" id="2.7.7.7" evidence="2"/>
<dbReference type="Pfam" id="PF03175">
    <property type="entry name" value="DNA_pol_B_2"/>
    <property type="match status" value="1"/>
</dbReference>
<feature type="non-terminal residue" evidence="10">
    <location>
        <position position="1"/>
    </location>
</feature>
<evidence type="ECO:0000256" key="3">
    <source>
        <dbReference type="ARBA" id="ARBA00022679"/>
    </source>
</evidence>
<dbReference type="Gene3D" id="3.40.960.10">
    <property type="entry name" value="VSR Endonuclease"/>
    <property type="match status" value="1"/>
</dbReference>
<evidence type="ECO:0000256" key="6">
    <source>
        <dbReference type="ARBA" id="ARBA00022932"/>
    </source>
</evidence>
<keyword evidence="7" id="KW-0238">DNA-binding</keyword>
<sequence length="278" mass="32448">ENYGAIVLCHNFQGYDSYPILKYLYTNGILPNVDILRRCALRFRQDCIHITGVDPFKKSLIPSYGYNPAQVQSMKALQWLKYQSHAIDIRIQHARNGGEKVIGPYKVDGYYEANCQKVVLKFHGDFWHENPKMYVSSTLHPVSKLTMDDLYQKTLDKQKYLEDRGYVYQSIWESEFEQQMKNNQEMAAFVHDLEHVTQLQPRDAFFGGRTEAFTLFKERSWGETLNCYDVTSLYPFINKTEKIPLGHPTIIAEDFKGIDNYEGLIKCKASSFPYYLIK</sequence>